<gene>
    <name evidence="2" type="ORF">CAAN4_G17106</name>
</gene>
<accession>A0ABP0EIK0</accession>
<feature type="compositionally biased region" description="Low complexity" evidence="1">
    <location>
        <begin position="286"/>
        <end position="295"/>
    </location>
</feature>
<feature type="region of interest" description="Disordered" evidence="1">
    <location>
        <begin position="345"/>
        <end position="364"/>
    </location>
</feature>
<evidence type="ECO:0000313" key="3">
    <source>
        <dbReference type="Proteomes" id="UP001497600"/>
    </source>
</evidence>
<evidence type="ECO:0000256" key="1">
    <source>
        <dbReference type="SAM" id="MobiDB-lite"/>
    </source>
</evidence>
<dbReference type="Proteomes" id="UP001497600">
    <property type="component" value="Chromosome G"/>
</dbReference>
<proteinExistence type="predicted"/>
<sequence length="663" mass="72420">MNGSGFDWLQASSTNNSGSVSPAPMVSFGGNDGDNNGNTTGIYNTSTPSLQVSNNGGGGGHDSQGVLFPPDRNHLAVSSSNGSYTNNNGLSSSPHHQSMLDISIASPVTNPNNPIASNPNLVRPHANSLQIPGTSRSSSVSDSSSRPTLHTQESSIPLSLQTHELTFQESKTYMRWYSDILARTNARTISMSDVYSFLSNFKISEASKEKINKIFVKNLRSINIGEFFALLRLISHTLNGQEPSRTLIKIQAPTPSPPSILSKKRHTEDDGEDDSPEADTVVPDTNNIMNNIGNNDPQKPLDLDSFTQFMLTGERPEETQQKKRRSKKSKSVKFSDQIVTDIHDADSLTNSVSSPSPQPPQQDIDYSLPMDQLLGKIRQSQAVQPRDVEEEEILKSMETQINHFQNLNTVDMTTSEDYNRQLLRPNMTGPAQMSQMFSPSPEPQEEVGYLQPNMTGPAQMAKLQPNVTGPADMARLFQPNASNENGNPTISLQSFSNQLTGNTLSNTVQNSRSFSQGSQNNDNYNRPMAPPPVPQNRRSRSSSSPTPRVSSPLSSIYTQPQPQQPMFEAPVPPPVPPRNVSSPQNGRSQPPPPPPSRRRTASTANSTISPPPLPPKVSIHESPYEQPPIYTNDNGNDSTSNLLTDLKALQDEVDKIRNMTGGF</sequence>
<feature type="region of interest" description="Disordered" evidence="1">
    <location>
        <begin position="245"/>
        <end position="340"/>
    </location>
</feature>
<feature type="compositionally biased region" description="Low complexity" evidence="1">
    <location>
        <begin position="135"/>
        <end position="146"/>
    </location>
</feature>
<dbReference type="Gene3D" id="1.10.238.10">
    <property type="entry name" value="EF-hand"/>
    <property type="match status" value="1"/>
</dbReference>
<feature type="region of interest" description="Disordered" evidence="1">
    <location>
        <begin position="12"/>
        <end position="157"/>
    </location>
</feature>
<organism evidence="2 3">
    <name type="scientific">[Candida] anglica</name>
    <dbReference type="NCBI Taxonomy" id="148631"/>
    <lineage>
        <taxon>Eukaryota</taxon>
        <taxon>Fungi</taxon>
        <taxon>Dikarya</taxon>
        <taxon>Ascomycota</taxon>
        <taxon>Saccharomycotina</taxon>
        <taxon>Pichiomycetes</taxon>
        <taxon>Debaryomycetaceae</taxon>
        <taxon>Kurtzmaniella</taxon>
    </lineage>
</organism>
<feature type="compositionally biased region" description="Polar residues" evidence="1">
    <location>
        <begin position="629"/>
        <end position="641"/>
    </location>
</feature>
<feature type="compositionally biased region" description="Low complexity" evidence="1">
    <location>
        <begin position="78"/>
        <end position="93"/>
    </location>
</feature>
<feature type="compositionally biased region" description="Polar residues" evidence="1">
    <location>
        <begin position="479"/>
        <end position="524"/>
    </location>
</feature>
<reference evidence="2 3" key="1">
    <citation type="submission" date="2024-01" db="EMBL/GenBank/DDBJ databases">
        <authorList>
            <consortium name="Genoscope - CEA"/>
            <person name="William W."/>
        </authorList>
    </citation>
    <scope>NUCLEOTIDE SEQUENCE [LARGE SCALE GENOMIC DNA]</scope>
    <source>
        <strain evidence="2 3">29B2s-10</strain>
    </source>
</reference>
<feature type="compositionally biased region" description="Polar residues" evidence="1">
    <location>
        <begin position="106"/>
        <end position="120"/>
    </location>
</feature>
<feature type="compositionally biased region" description="Low complexity" evidence="1">
    <location>
        <begin position="541"/>
        <end position="555"/>
    </location>
</feature>
<dbReference type="EMBL" id="OZ004259">
    <property type="protein sequence ID" value="CAK7919253.1"/>
    <property type="molecule type" value="Genomic_DNA"/>
</dbReference>
<feature type="compositionally biased region" description="Basic residues" evidence="1">
    <location>
        <begin position="322"/>
        <end position="331"/>
    </location>
</feature>
<feature type="compositionally biased region" description="Polar residues" evidence="1">
    <location>
        <begin position="147"/>
        <end position="157"/>
    </location>
</feature>
<keyword evidence="3" id="KW-1185">Reference proteome</keyword>
<feature type="region of interest" description="Disordered" evidence="1">
    <location>
        <begin position="471"/>
        <end position="641"/>
    </location>
</feature>
<feature type="compositionally biased region" description="Polar residues" evidence="1">
    <location>
        <begin position="42"/>
        <end position="53"/>
    </location>
</feature>
<evidence type="ECO:0000313" key="2">
    <source>
        <dbReference type="EMBL" id="CAK7919253.1"/>
    </source>
</evidence>
<name>A0ABP0EIK0_9ASCO</name>
<protein>
    <recommendedName>
        <fullName evidence="4">Protein SCD5</fullName>
    </recommendedName>
</protein>
<evidence type="ECO:0008006" key="4">
    <source>
        <dbReference type="Google" id="ProtNLM"/>
    </source>
</evidence>